<dbReference type="Pfam" id="PF20124">
    <property type="entry name" value="DUF6514"/>
    <property type="match status" value="1"/>
</dbReference>
<organism evidence="1 2">
    <name type="scientific">Hydrogenoanaerobacterium saccharovorans</name>
    <dbReference type="NCBI Taxonomy" id="474960"/>
    <lineage>
        <taxon>Bacteria</taxon>
        <taxon>Bacillati</taxon>
        <taxon>Bacillota</taxon>
        <taxon>Clostridia</taxon>
        <taxon>Eubacteriales</taxon>
        <taxon>Oscillospiraceae</taxon>
        <taxon>Hydrogenoanaerobacterium</taxon>
    </lineage>
</organism>
<dbReference type="AlphaFoldDB" id="A0A1H7Z9I7"/>
<accession>A0A1H7Z9I7</accession>
<dbReference type="Proteomes" id="UP000199158">
    <property type="component" value="Unassembled WGS sequence"/>
</dbReference>
<sequence>MNSAVTIFSKDYSELSKLQSQKKVNYGLIEDEVNGKKYYGIGISIEEDGFRESDFLENLSTSKTDILNIVTFLYENSILIDTWKEITSELLGCYCSDP</sequence>
<dbReference type="RefSeq" id="WP_092751261.1">
    <property type="nucleotide sequence ID" value="NZ_FOCG01000001.1"/>
</dbReference>
<dbReference type="STRING" id="474960.SAMN05216180_0480"/>
<name>A0A1H7Z9I7_9FIRM</name>
<reference evidence="1 2" key="1">
    <citation type="submission" date="2016-10" db="EMBL/GenBank/DDBJ databases">
        <authorList>
            <person name="de Groot N.N."/>
        </authorList>
    </citation>
    <scope>NUCLEOTIDE SEQUENCE [LARGE SCALE GENOMIC DNA]</scope>
    <source>
        <strain evidence="1 2">CGMCC 1.5070</strain>
    </source>
</reference>
<keyword evidence="2" id="KW-1185">Reference proteome</keyword>
<proteinExistence type="predicted"/>
<evidence type="ECO:0000313" key="1">
    <source>
        <dbReference type="EMBL" id="SEM54169.1"/>
    </source>
</evidence>
<protein>
    <submittedName>
        <fullName evidence="1">Uncharacterized protein</fullName>
    </submittedName>
</protein>
<gene>
    <name evidence="1" type="ORF">SAMN05216180_0480</name>
</gene>
<evidence type="ECO:0000313" key="2">
    <source>
        <dbReference type="Proteomes" id="UP000199158"/>
    </source>
</evidence>
<dbReference type="EMBL" id="FOCG01000001">
    <property type="protein sequence ID" value="SEM54169.1"/>
    <property type="molecule type" value="Genomic_DNA"/>
</dbReference>
<dbReference type="InterPro" id="IPR017016">
    <property type="entry name" value="UCP033595"/>
</dbReference>